<dbReference type="Pfam" id="PF00207">
    <property type="entry name" value="A2M"/>
    <property type="match status" value="1"/>
</dbReference>
<keyword evidence="4" id="KW-1133">Transmembrane helix</keyword>
<accession>A0A6C2CWF4</accession>
<dbReference type="EMBL" id="SDKK01000009">
    <property type="protein sequence ID" value="TYC58427.1"/>
    <property type="molecule type" value="Genomic_DNA"/>
</dbReference>
<dbReference type="Pfam" id="PF11974">
    <property type="entry name" value="bMG3"/>
    <property type="match status" value="1"/>
</dbReference>
<dbReference type="Proteomes" id="UP000389128">
    <property type="component" value="Unassembled WGS sequence"/>
</dbReference>
<keyword evidence="8" id="KW-1185">Reference proteome</keyword>
<dbReference type="InterPro" id="IPR041246">
    <property type="entry name" value="Bact_MG10"/>
</dbReference>
<dbReference type="CDD" id="cd02891">
    <property type="entry name" value="A2M_like"/>
    <property type="match status" value="1"/>
</dbReference>
<evidence type="ECO:0000259" key="6">
    <source>
        <dbReference type="SMART" id="SM01360"/>
    </source>
</evidence>
<dbReference type="InterPro" id="IPR021868">
    <property type="entry name" value="Alpha_2_Macroglob_MG3"/>
</dbReference>
<dbReference type="OrthoDB" id="9767116at2"/>
<dbReference type="Pfam" id="PF07678">
    <property type="entry name" value="TED_complement"/>
    <property type="match status" value="1"/>
</dbReference>
<evidence type="ECO:0000256" key="3">
    <source>
        <dbReference type="SAM" id="MobiDB-lite"/>
    </source>
</evidence>
<comment type="caution">
    <text evidence="7">The sequence shown here is derived from an EMBL/GenBank/DDBJ whole genome shotgun (WGS) entry which is preliminary data.</text>
</comment>
<feature type="region of interest" description="Disordered" evidence="3">
    <location>
        <begin position="98"/>
        <end position="149"/>
    </location>
</feature>
<dbReference type="InterPro" id="IPR047565">
    <property type="entry name" value="Alpha-macroglob_thiol-ester_cl"/>
</dbReference>
<dbReference type="GO" id="GO:0005615">
    <property type="term" value="C:extracellular space"/>
    <property type="evidence" value="ECO:0007669"/>
    <property type="project" value="InterPro"/>
</dbReference>
<dbReference type="Pfam" id="PF17973">
    <property type="entry name" value="bMG10"/>
    <property type="match status" value="1"/>
</dbReference>
<reference evidence="7 8" key="1">
    <citation type="submission" date="2019-01" db="EMBL/GenBank/DDBJ databases">
        <title>Zoogloea oleivorans genome sequencing and assembly.</title>
        <authorList>
            <person name="Tancsics A."/>
            <person name="Farkas M."/>
            <person name="Kriszt B."/>
            <person name="Maroti G."/>
            <person name="Horvath B."/>
        </authorList>
    </citation>
    <scope>NUCLEOTIDE SEQUENCE [LARGE SCALE GENOMIC DNA]</scope>
    <source>
        <strain evidence="7 8">Buc</strain>
    </source>
</reference>
<dbReference type="GO" id="GO:0004866">
    <property type="term" value="F:endopeptidase inhibitor activity"/>
    <property type="evidence" value="ECO:0007669"/>
    <property type="project" value="InterPro"/>
</dbReference>
<feature type="region of interest" description="Disordered" evidence="3">
    <location>
        <begin position="255"/>
        <end position="275"/>
    </location>
</feature>
<proteinExistence type="inferred from homology"/>
<dbReference type="InterPro" id="IPR026284">
    <property type="entry name" value="A2MG_proteobact"/>
</dbReference>
<organism evidence="7 8">
    <name type="scientific">Zoogloea oleivorans</name>
    <dbReference type="NCBI Taxonomy" id="1552750"/>
    <lineage>
        <taxon>Bacteria</taxon>
        <taxon>Pseudomonadati</taxon>
        <taxon>Pseudomonadota</taxon>
        <taxon>Betaproteobacteria</taxon>
        <taxon>Rhodocyclales</taxon>
        <taxon>Zoogloeaceae</taxon>
        <taxon>Zoogloea</taxon>
    </lineage>
</organism>
<dbReference type="Pfam" id="PF21142">
    <property type="entry name" value="A2M_bMG2"/>
    <property type="match status" value="1"/>
</dbReference>
<dbReference type="PANTHER" id="PTHR40094">
    <property type="entry name" value="ALPHA-2-MACROGLOBULIN HOMOLOG"/>
    <property type="match status" value="1"/>
</dbReference>
<dbReference type="Gene3D" id="2.60.40.1930">
    <property type="match status" value="1"/>
</dbReference>
<dbReference type="InterPro" id="IPR051802">
    <property type="entry name" value="YfhM-like"/>
</dbReference>
<evidence type="ECO:0000313" key="8">
    <source>
        <dbReference type="Proteomes" id="UP000389128"/>
    </source>
</evidence>
<evidence type="ECO:0000313" key="7">
    <source>
        <dbReference type="EMBL" id="TYC58427.1"/>
    </source>
</evidence>
<dbReference type="Pfam" id="PF07703">
    <property type="entry name" value="A2M_BRD"/>
    <property type="match status" value="1"/>
</dbReference>
<dbReference type="Pfam" id="PF17962">
    <property type="entry name" value="bMG6"/>
    <property type="match status" value="1"/>
</dbReference>
<gene>
    <name evidence="7" type="ORF">ETQ85_11125</name>
</gene>
<feature type="domain" description="Alpha-2-macroglobulin bait region" evidence="5">
    <location>
        <begin position="819"/>
        <end position="963"/>
    </location>
</feature>
<dbReference type="Gene3D" id="1.50.10.20">
    <property type="match status" value="1"/>
</dbReference>
<evidence type="ECO:0000259" key="5">
    <source>
        <dbReference type="SMART" id="SM01359"/>
    </source>
</evidence>
<dbReference type="InterPro" id="IPR002890">
    <property type="entry name" value="MG2"/>
</dbReference>
<dbReference type="SUPFAM" id="SSF48239">
    <property type="entry name" value="Terpenoid cyclases/Protein prenyltransferases"/>
    <property type="match status" value="1"/>
</dbReference>
<dbReference type="InterPro" id="IPR008930">
    <property type="entry name" value="Terpenoid_cyclase/PrenylTrfase"/>
</dbReference>
<dbReference type="InterPro" id="IPR011626">
    <property type="entry name" value="Alpha-macroglobulin_TED"/>
</dbReference>
<dbReference type="InterPro" id="IPR041462">
    <property type="entry name" value="Bact_A2M_MG6"/>
</dbReference>
<feature type="domain" description="Alpha-2-macroglobulin" evidence="6">
    <location>
        <begin position="1026"/>
        <end position="1113"/>
    </location>
</feature>
<evidence type="ECO:0000256" key="1">
    <source>
        <dbReference type="ARBA" id="ARBA00010556"/>
    </source>
</evidence>
<dbReference type="InterPro" id="IPR049120">
    <property type="entry name" value="A2M_bMG2"/>
</dbReference>
<dbReference type="InterPro" id="IPR011625">
    <property type="entry name" value="A2M_N_BRD"/>
</dbReference>
<evidence type="ECO:0000256" key="2">
    <source>
        <dbReference type="ARBA" id="ARBA00022729"/>
    </source>
</evidence>
<keyword evidence="2" id="KW-0732">Signal</keyword>
<dbReference type="InterPro" id="IPR041203">
    <property type="entry name" value="Bact_A2M_MG5"/>
</dbReference>
<dbReference type="InterPro" id="IPR001599">
    <property type="entry name" value="Macroglobln_a2"/>
</dbReference>
<sequence length="1720" mass="187999">MQAGAKWRQLERKSPVIASTRRGFALIPVLVALAITLAAGFYFFTRSNPGDESDGSNGPFRLVELANRDFDGSPALALTFSLPLDPRHAYDGEIQVFEMPPRDGEVTGTGTDGDNDGEGGDSQTANAQAAAPVSTDPKDVATDGGKQVKGAWTVGDNPRLLFFPHIKPQARYVVKVAAGLPARGDGKLDAESRLSIRTAAVSPAYYFASRGMVLPAKQNGGLPVVTVNVPEVDIQFLRVRPDQLPRFLDRVISQARAPKPAPGTEAEGEDEGEEYDYENRRLNLRGAVGNWELDSLHSLTDSVYSGRFVTEQQANRRSVTFIPVEDIKELKEPGVYIAVMSQPNRFRYDYQVSYFYVSDLGLHVRLFDKGADAVVSSLTDGKGLRNVEIQWLDQAGKVLARGETDGDGRASFAERPKDARVILARQGQQVSLIATREPALDLSEFDIAGLPGRAVRLFPWSGRNLYRPGERFELSVLARDADGRPVPPQPVQAILKRPDGKSQFTASWQPDAGFGGYYRRPIELPADAPTGAWVLELRADPADKLPTNTYRFGVEEFLPERMKLELNPAHPSLDAKQPFELAVQGSYLYGAPAAGNRLLGIVQYERQKNPLAQKLPDFEFGDANEDSARSRVELDESSLDDTGKGSFDIDLAPVAERQSPFTVRATLSLLESGGRPVIRSVERVYWPAPVLVGVRPLFTGDYAREGSQAPFEVIRADRDGALKAATLPARLFRENRDYYWRFDDQRGWHSGFTETEELVATSSVTLPVGGRGKLQMPVKYGRYRLEISDPETGKTLKYRFYAGWSARNDEDQGIRPDRVALKLDKPAYKDGDTAKLTISPPHGGQALISIEGDRTLWSKRMAVPDGATTVDIPLDKEWRRHDLYVSVMVLRPGSAGEKVTPARALGLAHLPLERSERKLAVSLDAPKKMLPETPLKVKVKVPAAKGQKAVLTLSAVDVGILNITRFPSPDPHGHFFGKLRYGADQYDVYGRLIEKMTGKKGKLKFGGDAAPKPTNSLPKKVKLIDLFSGPVSLNEQGEAEVTLQVPDFNGSLRLMAVVATPEQFGSADTEVVVAAPLVAELSTPRFLTVGDSAVIALDLHNLSGAEQKLKVELSSPDGLRINNASTSLTLPDQRRQTLRFPVEAGSAFGLASVQVNVSGGPLKLNRQFALQVQAPTPRQQISRRFTLAPGETLNLKDAETGGFLRSSVEAHLALSDQPPIDVRSAIRGLLVYPYGCTEQTTSTAYPHVFVDEDAARRFGLKPFTREQRAEMLEKAIARLGAMQAPNGGFSLWGNVSDYEYWLSSYVTHFLLDAREQGFTVPVQMQQKATDFLLRALQEGVSGLPSAKPVYNENAIWQDRHYAGNGRFGVLAYGAYVLARESKAPLATLRQLYELRAQAHSGLALVQLGIALKLMGDEGRATTAIAEGIAKPRDGGYWWGDYGSPLRDAALSYTLLQRHKISAAGAANLVAITATELEKNPWTSTQEKLALFLIGRELGTRDKGIAWSAEIGSTKPETVSGPGSQIRAVDAASLANDLAIRNTHKDKLFVELSIGGNPARMPAARSDAIALSRELYDGDGKPIGKRPLKVGESVLVRLQVKPKILVGNGLVVDRIPAGLEIENLNIVQGEKMGSVSIAGIDPADAMADRRIQHVEFRDDRFVAAVRLQGEINLFYRARVVTPGKFVFPPLYAEDMYRPDTYGLAEGEGSLTVIDGKEKTAP</sequence>
<feature type="compositionally biased region" description="Acidic residues" evidence="3">
    <location>
        <begin position="266"/>
        <end position="275"/>
    </location>
</feature>
<dbReference type="Pfam" id="PF01835">
    <property type="entry name" value="MG2"/>
    <property type="match status" value="1"/>
</dbReference>
<evidence type="ECO:0000256" key="4">
    <source>
        <dbReference type="SAM" id="Phobius"/>
    </source>
</evidence>
<dbReference type="Pfam" id="PF17972">
    <property type="entry name" value="bMG5"/>
    <property type="match status" value="1"/>
</dbReference>
<dbReference type="PIRSF" id="PIRSF038980">
    <property type="entry name" value="A2M_bac"/>
    <property type="match status" value="1"/>
</dbReference>
<feature type="region of interest" description="Disordered" evidence="3">
    <location>
        <begin position="615"/>
        <end position="641"/>
    </location>
</feature>
<keyword evidence="4" id="KW-0812">Transmembrane</keyword>
<dbReference type="SMART" id="SM01359">
    <property type="entry name" value="A2M_N_2"/>
    <property type="match status" value="1"/>
</dbReference>
<feature type="transmembrane region" description="Helical" evidence="4">
    <location>
        <begin position="23"/>
        <end position="44"/>
    </location>
</feature>
<keyword evidence="4" id="KW-0472">Membrane</keyword>
<comment type="similarity">
    <text evidence="1">Belongs to the protease inhibitor I39 (alpha-2-macroglobulin) family. Bacterial alpha-2-macroglobulin subfamily.</text>
</comment>
<name>A0A6C2CWF4_9RHOO</name>
<dbReference type="PANTHER" id="PTHR40094:SF1">
    <property type="entry name" value="UBIQUITIN DOMAIN-CONTAINING PROTEIN"/>
    <property type="match status" value="1"/>
</dbReference>
<dbReference type="SMART" id="SM01360">
    <property type="entry name" value="A2M"/>
    <property type="match status" value="1"/>
</dbReference>
<dbReference type="SMART" id="SM01419">
    <property type="entry name" value="Thiol-ester_cl"/>
    <property type="match status" value="1"/>
</dbReference>
<protein>
    <submittedName>
        <fullName evidence="7">Alpha-2-macroglobulin family protein</fullName>
    </submittedName>
</protein>